<feature type="coiled-coil region" evidence="1">
    <location>
        <begin position="376"/>
        <end position="403"/>
    </location>
</feature>
<dbReference type="Gene3D" id="3.40.50.150">
    <property type="entry name" value="Vaccinia Virus protein VP39"/>
    <property type="match status" value="1"/>
</dbReference>
<feature type="coiled-coil region" evidence="1">
    <location>
        <begin position="261"/>
        <end position="343"/>
    </location>
</feature>
<evidence type="ECO:0000313" key="4">
    <source>
        <dbReference type="Proteomes" id="UP000615326"/>
    </source>
</evidence>
<dbReference type="PANTHER" id="PTHR34009">
    <property type="entry name" value="PROTEIN STAR"/>
    <property type="match status" value="1"/>
</dbReference>
<dbReference type="Proteomes" id="UP000615326">
    <property type="component" value="Unassembled WGS sequence"/>
</dbReference>
<organism evidence="3 4">
    <name type="scientific">Acetobacter fallax</name>
    <dbReference type="NCBI Taxonomy" id="1737473"/>
    <lineage>
        <taxon>Bacteria</taxon>
        <taxon>Pseudomonadati</taxon>
        <taxon>Pseudomonadota</taxon>
        <taxon>Alphaproteobacteria</taxon>
        <taxon>Acetobacterales</taxon>
        <taxon>Acetobacteraceae</taxon>
        <taxon>Acetobacter</taxon>
    </lineage>
</organism>
<dbReference type="InterPro" id="IPR053202">
    <property type="entry name" value="EGF_Rcpt_Signaling_Reg"/>
</dbReference>
<dbReference type="InterPro" id="IPR029063">
    <property type="entry name" value="SAM-dependent_MTases_sf"/>
</dbReference>
<dbReference type="InterPro" id="IPR006342">
    <property type="entry name" value="FkbM_mtfrase"/>
</dbReference>
<protein>
    <submittedName>
        <fullName evidence="3">FkbM family methyltransferase</fullName>
    </submittedName>
</protein>
<evidence type="ECO:0000259" key="2">
    <source>
        <dbReference type="Pfam" id="PF05050"/>
    </source>
</evidence>
<dbReference type="GO" id="GO:0032259">
    <property type="term" value="P:methylation"/>
    <property type="evidence" value="ECO:0007669"/>
    <property type="project" value="UniProtKB-KW"/>
</dbReference>
<dbReference type="EMBL" id="WOSW01000049">
    <property type="protein sequence ID" value="NHO34021.1"/>
    <property type="molecule type" value="Genomic_DNA"/>
</dbReference>
<comment type="caution">
    <text evidence="3">The sequence shown here is derived from an EMBL/GenBank/DDBJ whole genome shotgun (WGS) entry which is preliminary data.</text>
</comment>
<gene>
    <name evidence="3" type="ORF">GOB84_16020</name>
</gene>
<keyword evidence="3" id="KW-0489">Methyltransferase</keyword>
<dbReference type="RefSeq" id="WP_173578485.1">
    <property type="nucleotide sequence ID" value="NZ_WOSW01000049.1"/>
</dbReference>
<dbReference type="PANTHER" id="PTHR34009:SF2">
    <property type="entry name" value="PROTEIN STAR"/>
    <property type="match status" value="1"/>
</dbReference>
<sequence length="442" mass="51343">MKMISYAQNFEDILLWRCLKEISNGFYVDVGAHHPEIDSITKWFYDQGWTGINIEPVPFLFHEIKKHRPRDTNLNIAAGAAEGQTDLYVFPDSPGLSTISKEIARKTDRKEEIIRTDIRPLRDILAAFKGRDIHFLKIDVEGAERDVLSGMDFTRFRPWILVIEAIPADGNGGRGLQWDDLVLASGYQEVWFDGLNRYFVSDEHQDLSARLAIPPNVFDNFEQNTTFMFRYERDLAERSLHEAQTVICDRDDGVRERDTMIMALKSEISHIEEKLNKSKDTEHERDEAEKALREAQSIICSGDDVIRERDTMIVALKSEISQIEEKSNKMENQEKHSQEIIERKNYEILILSKENDRINKELNFLKDVQSIAEANRYTFRDEIQKVQEKIRKANEETIVAQAEVQEARRWLDAYRQSTSWRCTAPVRLAGLMAKKLVKKNTS</sequence>
<reference evidence="3 4" key="1">
    <citation type="journal article" date="2020" name="Int. J. Syst. Evol. Microbiol.">
        <title>Novel acetic acid bacteria from cider fermentations: Acetobacter conturbans sp. nov. and Acetobacter fallax sp. nov.</title>
        <authorList>
            <person name="Sombolestani A.S."/>
            <person name="Cleenwerck I."/>
            <person name="Cnockaert M."/>
            <person name="Borremans W."/>
            <person name="Wieme A.D."/>
            <person name="De Vuyst L."/>
            <person name="Vandamme P."/>
        </authorList>
    </citation>
    <scope>NUCLEOTIDE SEQUENCE [LARGE SCALE GENOMIC DNA]</scope>
    <source>
        <strain evidence="3 4">LMG 1637</strain>
    </source>
</reference>
<evidence type="ECO:0000313" key="3">
    <source>
        <dbReference type="EMBL" id="NHO34021.1"/>
    </source>
</evidence>
<keyword evidence="3" id="KW-0808">Transferase</keyword>
<evidence type="ECO:0000256" key="1">
    <source>
        <dbReference type="SAM" id="Coils"/>
    </source>
</evidence>
<accession>A0ABX0KD05</accession>
<dbReference type="GO" id="GO:0008168">
    <property type="term" value="F:methyltransferase activity"/>
    <property type="evidence" value="ECO:0007669"/>
    <property type="project" value="UniProtKB-KW"/>
</dbReference>
<proteinExistence type="predicted"/>
<dbReference type="SUPFAM" id="SSF53335">
    <property type="entry name" value="S-adenosyl-L-methionine-dependent methyltransferases"/>
    <property type="match status" value="1"/>
</dbReference>
<feature type="domain" description="Methyltransferase FkbM" evidence="2">
    <location>
        <begin position="29"/>
        <end position="185"/>
    </location>
</feature>
<name>A0ABX0KD05_9PROT</name>
<keyword evidence="1" id="KW-0175">Coiled coil</keyword>
<dbReference type="NCBIfam" id="TIGR01444">
    <property type="entry name" value="fkbM_fam"/>
    <property type="match status" value="1"/>
</dbReference>
<dbReference type="Pfam" id="PF05050">
    <property type="entry name" value="Methyltransf_21"/>
    <property type="match status" value="1"/>
</dbReference>
<keyword evidence="4" id="KW-1185">Reference proteome</keyword>